<dbReference type="Pfam" id="PF04882">
    <property type="entry name" value="Peroxin-3"/>
    <property type="match status" value="1"/>
</dbReference>
<evidence type="ECO:0000256" key="1">
    <source>
        <dbReference type="ARBA" id="ARBA00011494"/>
    </source>
</evidence>
<dbReference type="AlphaFoldDB" id="A0A6A7FR51"/>
<reference evidence="6" key="1">
    <citation type="submission" date="2017-11" db="EMBL/GenBank/DDBJ databases">
        <title>The sensing device of the deep-sea amphipod.</title>
        <authorList>
            <person name="Kobayashi H."/>
            <person name="Nagahama T."/>
            <person name="Arai W."/>
            <person name="Sasagawa Y."/>
            <person name="Umeda M."/>
            <person name="Hayashi T."/>
            <person name="Nikaido I."/>
            <person name="Watanabe H."/>
            <person name="Oguri K."/>
            <person name="Kitazato H."/>
            <person name="Fujioka K."/>
            <person name="Kido Y."/>
            <person name="Takami H."/>
        </authorList>
    </citation>
    <scope>NUCLEOTIDE SEQUENCE</scope>
    <source>
        <tissue evidence="6">Whole body</tissue>
    </source>
</reference>
<dbReference type="GO" id="GO:0045046">
    <property type="term" value="P:protein import into peroxisome membrane"/>
    <property type="evidence" value="ECO:0007669"/>
    <property type="project" value="TreeGrafter"/>
</dbReference>
<comment type="function">
    <text evidence="4">Involved in peroxisome biosynthesis and integrity. Assembles membrane vesicles before the matrix proteins are translocated. As a docking factor for PEX19, is necessary for the import of peroxisomal membrane proteins in the peroxisomes.</text>
</comment>
<evidence type="ECO:0000256" key="3">
    <source>
        <dbReference type="ARBA" id="ARBA00022593"/>
    </source>
</evidence>
<evidence type="ECO:0000256" key="2">
    <source>
        <dbReference type="ARBA" id="ARBA00014294"/>
    </source>
</evidence>
<dbReference type="PANTHER" id="PTHR28080">
    <property type="entry name" value="PEROXISOMAL BIOGENESIS FACTOR 3"/>
    <property type="match status" value="1"/>
</dbReference>
<proteinExistence type="evidence at transcript level"/>
<evidence type="ECO:0000313" key="6">
    <source>
        <dbReference type="EMBL" id="LAC21071.1"/>
    </source>
</evidence>
<comment type="subunit">
    <text evidence="1">Interacts with PEX19.</text>
</comment>
<keyword evidence="3" id="KW-0962">Peroxisome biogenesis</keyword>
<dbReference type="EMBL" id="IACT01001741">
    <property type="protein sequence ID" value="LAC21071.1"/>
    <property type="molecule type" value="mRNA"/>
</dbReference>
<sequence>MMFVAIRDFVSRHRNKLVVAGVTVASVALVSKLVERKIIDWQDQQTKKIVEQQKRKEHYERTLDTTHGVLHRLLPTLRKVIEENLDCDLFVQKIRDEPQNKKQLWQQLRDIGFGRAICTIICTSLIAATSHVVMMIFAANTIDNDVSEDRDLDESKRKSMAPEVQSRYLIILQNLIESFVPSLISKIMKHVGNTVSSLPLNRELSLAQLESILQEITISVTTDRERFELDGPESAEYVVLPWSRYLQEPDQIVTMPETNTQLRRLYLMTVDVLNTDDFIEVVNTLVQVGLNFVLDEMATHYYNIHFDAVNKVPQVKTNSEIVEIKDENALTLEGTSANADNLKKDQECFSEVDKIESNVGSASSSSVRGESCSANPTKSISVSDPLVSSTLKSTVVKLTPSLSRVLESAIPKGDQHSVSTNNSLYQRLIICSQLEALAYNVYDSIVFS</sequence>
<evidence type="ECO:0000256" key="4">
    <source>
        <dbReference type="ARBA" id="ARBA00025338"/>
    </source>
</evidence>
<name>A0A6A7FR51_9CRUS</name>
<protein>
    <recommendedName>
        <fullName evidence="2">Peroxisomal biogenesis factor 3</fullName>
    </recommendedName>
    <alternativeName>
        <fullName evidence="5">Peroxisomal assembly protein PEX3</fullName>
    </alternativeName>
</protein>
<dbReference type="PANTHER" id="PTHR28080:SF1">
    <property type="entry name" value="PEROXISOMAL BIOGENESIS FACTOR 3"/>
    <property type="match status" value="1"/>
</dbReference>
<dbReference type="GO" id="GO:0030674">
    <property type="term" value="F:protein-macromolecule adaptor activity"/>
    <property type="evidence" value="ECO:0007669"/>
    <property type="project" value="TreeGrafter"/>
</dbReference>
<organism evidence="6">
    <name type="scientific">Hirondellea gigas</name>
    <dbReference type="NCBI Taxonomy" id="1518452"/>
    <lineage>
        <taxon>Eukaryota</taxon>
        <taxon>Metazoa</taxon>
        <taxon>Ecdysozoa</taxon>
        <taxon>Arthropoda</taxon>
        <taxon>Crustacea</taxon>
        <taxon>Multicrustacea</taxon>
        <taxon>Malacostraca</taxon>
        <taxon>Eumalacostraca</taxon>
        <taxon>Peracarida</taxon>
        <taxon>Amphipoda</taxon>
        <taxon>Amphilochidea</taxon>
        <taxon>Lysianassida</taxon>
        <taxon>Lysianassidira</taxon>
        <taxon>Lysianassoidea</taxon>
        <taxon>Lysianassidae</taxon>
        <taxon>Hirondellea</taxon>
    </lineage>
</organism>
<dbReference type="InterPro" id="IPR006966">
    <property type="entry name" value="Peroxin-3"/>
</dbReference>
<evidence type="ECO:0000256" key="5">
    <source>
        <dbReference type="ARBA" id="ARBA00029630"/>
    </source>
</evidence>
<accession>A0A6A7FR51</accession>
<dbReference type="GO" id="GO:0005778">
    <property type="term" value="C:peroxisomal membrane"/>
    <property type="evidence" value="ECO:0007669"/>
    <property type="project" value="InterPro"/>
</dbReference>